<proteinExistence type="predicted"/>
<comment type="caution">
    <text evidence="1">The sequence shown here is derived from an EMBL/GenBank/DDBJ whole genome shotgun (WGS) entry which is preliminary data.</text>
</comment>
<evidence type="ECO:0000313" key="2">
    <source>
        <dbReference type="Proteomes" id="UP000003860"/>
    </source>
</evidence>
<reference evidence="1" key="1">
    <citation type="submission" date="2009-07" db="EMBL/GenBank/DDBJ databases">
        <authorList>
            <consortium name="US DOE Joint Genome Institute (JGI-PGF)"/>
            <person name="Lucas S."/>
            <person name="Copeland A."/>
            <person name="Lapidus A."/>
            <person name="Glavina del Rio T."/>
            <person name="Tice H."/>
            <person name="Bruce D."/>
            <person name="Goodwin L."/>
            <person name="Pitluck S."/>
            <person name="Larimer F."/>
            <person name="Land M.L."/>
            <person name="Mouttaki H."/>
            <person name="He Z."/>
            <person name="Zhou J."/>
            <person name="Hemme C.L."/>
        </authorList>
    </citation>
    <scope>NUCLEOTIDE SEQUENCE [LARGE SCALE GENOMIC DNA]</scope>
    <source>
        <strain evidence="1">DSM 2782</strain>
    </source>
</reference>
<dbReference type="RefSeq" id="WP_004616674.1">
    <property type="nucleotide sequence ID" value="NZ_ACXX02000001.1"/>
</dbReference>
<dbReference type="Proteomes" id="UP000003860">
    <property type="component" value="Unassembled WGS sequence"/>
</dbReference>
<dbReference type="EMBL" id="ACXX02000001">
    <property type="protein sequence ID" value="EGD49749.1"/>
    <property type="molecule type" value="Genomic_DNA"/>
</dbReference>
<gene>
    <name evidence="1" type="ORF">Cpap_4191</name>
</gene>
<evidence type="ECO:0000313" key="1">
    <source>
        <dbReference type="EMBL" id="EGD49749.1"/>
    </source>
</evidence>
<dbReference type="STRING" id="588581.Cpap_4191"/>
<sequence>MSNTMGKIIHILPQGTNTNADNIGFFHEDTDFIQDHGTFEDRRQQLISEYERELRIFKNNSMLMT</sequence>
<name>F1T8F1_9FIRM</name>
<organism evidence="1 2">
    <name type="scientific">Ruminiclostridium papyrosolvens DSM 2782</name>
    <dbReference type="NCBI Taxonomy" id="588581"/>
    <lineage>
        <taxon>Bacteria</taxon>
        <taxon>Bacillati</taxon>
        <taxon>Bacillota</taxon>
        <taxon>Clostridia</taxon>
        <taxon>Eubacteriales</taxon>
        <taxon>Oscillospiraceae</taxon>
        <taxon>Ruminiclostridium</taxon>
    </lineage>
</organism>
<protein>
    <submittedName>
        <fullName evidence="1">Uncharacterized protein</fullName>
    </submittedName>
</protein>
<reference evidence="1" key="2">
    <citation type="submission" date="2011-01" db="EMBL/GenBank/DDBJ databases">
        <title>The Non-contiguous Finished genome of Clostridium papyrosolvens.</title>
        <authorList>
            <person name="Lucas S."/>
            <person name="Copeland A."/>
            <person name="Lapidus A."/>
            <person name="Cheng J.-F."/>
            <person name="Goodwin L."/>
            <person name="Pitluck S."/>
            <person name="Misra M."/>
            <person name="Chertkov O."/>
            <person name="Detter J.C."/>
            <person name="Han C."/>
            <person name="Tapia R."/>
            <person name="Land M."/>
            <person name="Hauser L."/>
            <person name="Kyrpides N."/>
            <person name="Ivanova N."/>
            <person name="Pagani I."/>
            <person name="Mouttaki H."/>
            <person name="He Z."/>
            <person name="Zhou J."/>
            <person name="Hemme C.L."/>
            <person name="Woyke T."/>
        </authorList>
    </citation>
    <scope>NUCLEOTIDE SEQUENCE [LARGE SCALE GENOMIC DNA]</scope>
    <source>
        <strain evidence="1">DSM 2782</strain>
    </source>
</reference>
<accession>F1T8F1</accession>
<keyword evidence="2" id="KW-1185">Reference proteome</keyword>
<dbReference type="OrthoDB" id="1739922at2"/>
<dbReference type="eggNOG" id="ENOG50327KD">
    <property type="taxonomic scope" value="Bacteria"/>
</dbReference>
<dbReference type="AlphaFoldDB" id="F1T8F1"/>